<protein>
    <recommendedName>
        <fullName evidence="3">F-box domain-containing protein</fullName>
    </recommendedName>
</protein>
<name>A0A8H5F685_9AGAR</name>
<keyword evidence="2" id="KW-1185">Reference proteome</keyword>
<sequence length="559" mass="64081">MEREPRPLREKIAENLGLTEEELGLLEDLRSIRIADGQDEPWAAANTGHPGTEHEIFETRRRYYAELSNACFNKLCIFPTEVLLELFYAMQDVSRETGYITSTPAEVTITHVCGYWRQLAISSPDLWNVFQYNALRSKRRPLDRLEVYLKRSKDQPFDLWLDLCDIDTVPGRSSTRDILQLLKPHSDRWRVFHVVSDENTLFGDFHEELENVSAPNLEILGLCPDASPHDQWGPLVLNVATWTPNVLLQSQALKYVRLDTGSFYDLRPPLTSVVELRIENRYYDGFRTAVLTTEFIDSLFRLPNLEVLSVFNMDLVLPDEALPVTRPRIEAKRLQHFRCTWDLTNNLGSYFLLHADAPCLESYTITDLYLGIENQHFPFSRSETDEDPFPSLQTVAFLGARVDAGSVDHLLGMMTTMKKVKHFVLSTAANSQPNERQFPLYLAAHGVEAGAWPGLEKLTFNADHPTLHDALEPLVKGFPKLNKLSVPQKTFDSVRPEVRERLPRAIELVALEDTDPLIPLYWYPCGEWLDSEFDPFLMKIEDVYEEVCGPLRSDIVPMV</sequence>
<reference evidence="1 2" key="1">
    <citation type="journal article" date="2020" name="ISME J.">
        <title>Uncovering the hidden diversity of litter-decomposition mechanisms in mushroom-forming fungi.</title>
        <authorList>
            <person name="Floudas D."/>
            <person name="Bentzer J."/>
            <person name="Ahren D."/>
            <person name="Johansson T."/>
            <person name="Persson P."/>
            <person name="Tunlid A."/>
        </authorList>
    </citation>
    <scope>NUCLEOTIDE SEQUENCE [LARGE SCALE GENOMIC DNA]</scope>
    <source>
        <strain evidence="1 2">CBS 175.51</strain>
    </source>
</reference>
<dbReference type="Proteomes" id="UP000541558">
    <property type="component" value="Unassembled WGS sequence"/>
</dbReference>
<dbReference type="EMBL" id="JAACJK010000164">
    <property type="protein sequence ID" value="KAF5324778.1"/>
    <property type="molecule type" value="Genomic_DNA"/>
</dbReference>
<proteinExistence type="predicted"/>
<accession>A0A8H5F685</accession>
<dbReference type="AlphaFoldDB" id="A0A8H5F685"/>
<dbReference type="OrthoDB" id="2973282at2759"/>
<comment type="caution">
    <text evidence="1">The sequence shown here is derived from an EMBL/GenBank/DDBJ whole genome shotgun (WGS) entry which is preliminary data.</text>
</comment>
<organism evidence="1 2">
    <name type="scientific">Ephemerocybe angulata</name>
    <dbReference type="NCBI Taxonomy" id="980116"/>
    <lineage>
        <taxon>Eukaryota</taxon>
        <taxon>Fungi</taxon>
        <taxon>Dikarya</taxon>
        <taxon>Basidiomycota</taxon>
        <taxon>Agaricomycotina</taxon>
        <taxon>Agaricomycetes</taxon>
        <taxon>Agaricomycetidae</taxon>
        <taxon>Agaricales</taxon>
        <taxon>Agaricineae</taxon>
        <taxon>Psathyrellaceae</taxon>
        <taxon>Ephemerocybe</taxon>
    </lineage>
</organism>
<evidence type="ECO:0000313" key="1">
    <source>
        <dbReference type="EMBL" id="KAF5324778.1"/>
    </source>
</evidence>
<evidence type="ECO:0008006" key="3">
    <source>
        <dbReference type="Google" id="ProtNLM"/>
    </source>
</evidence>
<gene>
    <name evidence="1" type="ORF">D9611_004062</name>
</gene>
<evidence type="ECO:0000313" key="2">
    <source>
        <dbReference type="Proteomes" id="UP000541558"/>
    </source>
</evidence>